<dbReference type="HOGENOM" id="CLU_061176_1_0_9"/>
<dbReference type="Gene3D" id="3.40.50.720">
    <property type="entry name" value="NAD(P)-binding Rossmann-like Domain"/>
    <property type="match status" value="1"/>
</dbReference>
<name>A0A0B6ACJ0_PRIM2</name>
<dbReference type="GeneID" id="93643383"/>
<dbReference type="InterPro" id="IPR051783">
    <property type="entry name" value="NAD(P)-dependent_oxidoreduct"/>
</dbReference>
<dbReference type="SUPFAM" id="SSF51735">
    <property type="entry name" value="NAD(P)-binding Rossmann-fold domains"/>
    <property type="match status" value="1"/>
</dbReference>
<dbReference type="EMBL" id="CP009920">
    <property type="protein sequence ID" value="AJI21261.1"/>
    <property type="molecule type" value="Genomic_DNA"/>
</dbReference>
<dbReference type="Pfam" id="PF01370">
    <property type="entry name" value="Epimerase"/>
    <property type="match status" value="1"/>
</dbReference>
<protein>
    <submittedName>
        <fullName evidence="2">NAD dependent epimerase/dehydratase family protein</fullName>
    </submittedName>
</protein>
<evidence type="ECO:0000313" key="2">
    <source>
        <dbReference type="EMBL" id="AJI21261.1"/>
    </source>
</evidence>
<dbReference type="AlphaFoldDB" id="A0A0B6ACJ0"/>
<reference evidence="2 3" key="1">
    <citation type="journal article" date="2015" name="Genome Announc.">
        <title>Complete genome sequences for 35 biothreat assay-relevant bacillus species.</title>
        <authorList>
            <person name="Johnson S.L."/>
            <person name="Daligault H.E."/>
            <person name="Davenport K.W."/>
            <person name="Jaissle J."/>
            <person name="Frey K.G."/>
            <person name="Ladner J.T."/>
            <person name="Broomall S.M."/>
            <person name="Bishop-Lilly K.A."/>
            <person name="Bruce D.C."/>
            <person name="Gibbons H.S."/>
            <person name="Coyne S.R."/>
            <person name="Lo C.C."/>
            <person name="Meincke L."/>
            <person name="Munk A.C."/>
            <person name="Koroleva G.I."/>
            <person name="Rosenzweig C.N."/>
            <person name="Palacios G.F."/>
            <person name="Redden C.L."/>
            <person name="Minogue T.D."/>
            <person name="Chain P.S."/>
        </authorList>
    </citation>
    <scope>NUCLEOTIDE SEQUENCE [LARGE SCALE GENOMIC DNA]</scope>
    <source>
        <strain evidence="3">ATCC 14581 / DSM 32 / JCM 2506 / NBRC 15308 / NCIMB 9376 / NCTC 10342 / NRRL B-14308 / VKM B-512</strain>
    </source>
</reference>
<dbReference type="Proteomes" id="UP000031829">
    <property type="component" value="Chromosome"/>
</dbReference>
<dbReference type="GO" id="GO:0004029">
    <property type="term" value="F:aldehyde dehydrogenase (NAD+) activity"/>
    <property type="evidence" value="ECO:0007669"/>
    <property type="project" value="TreeGrafter"/>
</dbReference>
<dbReference type="GO" id="GO:0005737">
    <property type="term" value="C:cytoplasm"/>
    <property type="evidence" value="ECO:0007669"/>
    <property type="project" value="TreeGrafter"/>
</dbReference>
<dbReference type="KEGG" id="bmeg:BG04_5437"/>
<organism evidence="2 3">
    <name type="scientific">Priestia megaterium (strain ATCC 14581 / DSM 32 / CCUG 1817 / JCM 2506 / NBRC 15308 / NCIMB 9376 / NCTC 10342 / NRRL B-14308 / VKM B-512 / Ford 19)</name>
    <name type="common">Bacillus megaterium</name>
    <dbReference type="NCBI Taxonomy" id="1348623"/>
    <lineage>
        <taxon>Bacteria</taxon>
        <taxon>Bacillati</taxon>
        <taxon>Bacillota</taxon>
        <taxon>Bacilli</taxon>
        <taxon>Bacillales</taxon>
        <taxon>Bacillaceae</taxon>
        <taxon>Priestia</taxon>
    </lineage>
</organism>
<dbReference type="PANTHER" id="PTHR48079:SF6">
    <property type="entry name" value="NAD(P)-BINDING DOMAIN-CONTAINING PROTEIN-RELATED"/>
    <property type="match status" value="1"/>
</dbReference>
<evidence type="ECO:0000259" key="1">
    <source>
        <dbReference type="Pfam" id="PF01370"/>
    </source>
</evidence>
<evidence type="ECO:0000313" key="3">
    <source>
        <dbReference type="Proteomes" id="UP000031829"/>
    </source>
</evidence>
<accession>A0A0B6ACJ0</accession>
<dbReference type="RefSeq" id="WP_034650972.1">
    <property type="nucleotide sequence ID" value="NZ_BCVB01000011.1"/>
</dbReference>
<dbReference type="PANTHER" id="PTHR48079">
    <property type="entry name" value="PROTEIN YEEZ"/>
    <property type="match status" value="1"/>
</dbReference>
<feature type="domain" description="NAD-dependent epimerase/dehydratase" evidence="1">
    <location>
        <begin position="4"/>
        <end position="164"/>
    </location>
</feature>
<sequence>MKTALVLGGTRFFGKNLVQTLLSKGVKVTLATRGKTPDDFSDRVERIFLDRVEKDSVIETTRGRKWDVIFDQICYSSHGAAVAVEAFRHSTSHYVLTSTLSVYGSLEKTCYEEDFDPYKYPISYTRRENISYQEGKRQAEAVFFQKAPFSVTAVRFPIVMGKDDYTDRLRFHVEKIMHEEEIGVPAIEAEMNFISQEEAGEFLVWCAEQKLKGPINACSNGTISLKNLFSYIEQAAGKTAKTTSRLTDENSSPYGVDHSWTMSNEKASFWGYSFTNLQDWLPSLIKAFVESEKKVPLS</sequence>
<dbReference type="InterPro" id="IPR001509">
    <property type="entry name" value="Epimerase_deHydtase"/>
</dbReference>
<dbReference type="InterPro" id="IPR036291">
    <property type="entry name" value="NAD(P)-bd_dom_sf"/>
</dbReference>
<gene>
    <name evidence="2" type="ORF">BG04_5437</name>
</gene>
<proteinExistence type="predicted"/>